<sequence length="297" mass="32635">MPELPEVETVMRGLETVLTGQRITQVTLARSNLRFPFPPGFAKRIEGRLVLRLQRRAKYILAFLDGGEVLILHLGMSGRFTIIDVRGRMTGLGEFYDEAATPDSGKGPHDHVVFTRADGLRIVYTDPRRFGLMDLVAEEGLGTHKLLAQIGIEPLGNEFGAVYLAEGFRGKKAPLKAGLLDQTLIAGLGNIYVCEALHRAGLSPKRKAGSLVKKSGYDPRLEDLARHIRAVLTEAIAAGGSTLRDFVHPQGDKGSFQQVFAVYDREGEKCRKRGCGGTVKRIVQSGRSTFYCPKCQK</sequence>
<evidence type="ECO:0000313" key="2">
    <source>
        <dbReference type="Proteomes" id="UP000616151"/>
    </source>
</evidence>
<evidence type="ECO:0000313" key="1">
    <source>
        <dbReference type="EMBL" id="MBK1871006.1"/>
    </source>
</evidence>
<comment type="caution">
    <text evidence="1">The sequence shown here is derived from an EMBL/GenBank/DDBJ whole genome shotgun (WGS) entry which is preliminary data.</text>
</comment>
<proteinExistence type="predicted"/>
<keyword evidence="2" id="KW-1185">Reference proteome</keyword>
<name>A0ACC5RE87_9HYPH</name>
<dbReference type="EMBL" id="JAENHL010000008">
    <property type="protein sequence ID" value="MBK1871006.1"/>
    <property type="molecule type" value="Genomic_DNA"/>
</dbReference>
<reference evidence="1" key="1">
    <citation type="submission" date="2021-01" db="EMBL/GenBank/DDBJ databases">
        <authorList>
            <person name="Sun Q."/>
        </authorList>
    </citation>
    <scope>NUCLEOTIDE SEQUENCE</scope>
    <source>
        <strain evidence="1">YIM B02566</strain>
    </source>
</reference>
<dbReference type="Proteomes" id="UP000616151">
    <property type="component" value="Unassembled WGS sequence"/>
</dbReference>
<accession>A0ACC5RE87</accession>
<keyword evidence="1" id="KW-0456">Lyase</keyword>
<protein>
    <submittedName>
        <fullName evidence="1">Bifunctional DNA-formamidopyrimidine glycosylase/DNA-(Apurinic or apyrimidinic site) lyase</fullName>
        <ecNumber evidence="1">3.2.2.23</ecNumber>
        <ecNumber evidence="1">4.2.99.18</ecNumber>
    </submittedName>
</protein>
<keyword evidence="1" id="KW-0326">Glycosidase</keyword>
<organism evidence="1 2">
    <name type="scientific">Taklimakanibacter albus</name>
    <dbReference type="NCBI Taxonomy" id="2800327"/>
    <lineage>
        <taxon>Bacteria</taxon>
        <taxon>Pseudomonadati</taxon>
        <taxon>Pseudomonadota</taxon>
        <taxon>Alphaproteobacteria</taxon>
        <taxon>Hyphomicrobiales</taxon>
        <taxon>Aestuariivirgaceae</taxon>
        <taxon>Taklimakanibacter</taxon>
    </lineage>
</organism>
<dbReference type="EC" id="3.2.2.23" evidence="1"/>
<keyword evidence="1" id="KW-0378">Hydrolase</keyword>
<gene>
    <name evidence="1" type="primary">mutM</name>
    <name evidence="1" type="ORF">JHL16_31865</name>
</gene>
<dbReference type="EC" id="4.2.99.18" evidence="1"/>